<evidence type="ECO:0000256" key="1">
    <source>
        <dbReference type="ARBA" id="ARBA00000185"/>
    </source>
</evidence>
<keyword evidence="10" id="KW-1185">Reference proteome</keyword>
<keyword evidence="8" id="KW-0413">Isomerase</keyword>
<dbReference type="EMBL" id="CAJOBG010108271">
    <property type="protein sequence ID" value="CAF4730818.1"/>
    <property type="molecule type" value="Genomic_DNA"/>
</dbReference>
<name>A0A821K3K1_9BILA</name>
<dbReference type="InterPro" id="IPR013757">
    <property type="entry name" value="Topo_IIA_A_a_sf"/>
</dbReference>
<evidence type="ECO:0000256" key="6">
    <source>
        <dbReference type="ARBA" id="ARBA00023029"/>
    </source>
</evidence>
<dbReference type="GO" id="GO:0000819">
    <property type="term" value="P:sister chromatid segregation"/>
    <property type="evidence" value="ECO:0007669"/>
    <property type="project" value="TreeGrafter"/>
</dbReference>
<dbReference type="GO" id="GO:0005524">
    <property type="term" value="F:ATP binding"/>
    <property type="evidence" value="ECO:0007669"/>
    <property type="project" value="UniProtKB-KW"/>
</dbReference>
<dbReference type="GO" id="GO:0003677">
    <property type="term" value="F:DNA binding"/>
    <property type="evidence" value="ECO:0007669"/>
    <property type="project" value="UniProtKB-KW"/>
</dbReference>
<keyword evidence="6" id="KW-0799">Topoisomerase</keyword>
<dbReference type="AlphaFoldDB" id="A0A821K3K1"/>
<evidence type="ECO:0000313" key="10">
    <source>
        <dbReference type="Proteomes" id="UP000663866"/>
    </source>
</evidence>
<dbReference type="GO" id="GO:0003918">
    <property type="term" value="F:DNA topoisomerase type II (double strand cut, ATP-hydrolyzing) activity"/>
    <property type="evidence" value="ECO:0007669"/>
    <property type="project" value="UniProtKB-EC"/>
</dbReference>
<organism evidence="9 10">
    <name type="scientific">Rotaria magnacalcarata</name>
    <dbReference type="NCBI Taxonomy" id="392030"/>
    <lineage>
        <taxon>Eukaryota</taxon>
        <taxon>Metazoa</taxon>
        <taxon>Spiralia</taxon>
        <taxon>Gnathifera</taxon>
        <taxon>Rotifera</taxon>
        <taxon>Eurotatoria</taxon>
        <taxon>Bdelloidea</taxon>
        <taxon>Philodinida</taxon>
        <taxon>Philodinidae</taxon>
        <taxon>Rotaria</taxon>
    </lineage>
</organism>
<keyword evidence="4" id="KW-0547">Nucleotide-binding</keyword>
<evidence type="ECO:0000313" key="9">
    <source>
        <dbReference type="EMBL" id="CAF4730818.1"/>
    </source>
</evidence>
<feature type="non-terminal residue" evidence="9">
    <location>
        <position position="47"/>
    </location>
</feature>
<dbReference type="Gene3D" id="1.10.268.10">
    <property type="entry name" value="Topoisomerase, domain 3"/>
    <property type="match status" value="1"/>
</dbReference>
<protein>
    <recommendedName>
        <fullName evidence="3">DNA topoisomerase (ATP-hydrolyzing)</fullName>
        <ecNumber evidence="3">5.6.2.2</ecNumber>
    </recommendedName>
</protein>
<comment type="cofactor">
    <cofactor evidence="2">
        <name>Mg(2+)</name>
        <dbReference type="ChEBI" id="CHEBI:18420"/>
    </cofactor>
</comment>
<comment type="caution">
    <text evidence="9">The sequence shown here is derived from an EMBL/GenBank/DDBJ whole genome shotgun (WGS) entry which is preliminary data.</text>
</comment>
<evidence type="ECO:0000256" key="3">
    <source>
        <dbReference type="ARBA" id="ARBA00012895"/>
    </source>
</evidence>
<dbReference type="Proteomes" id="UP000663866">
    <property type="component" value="Unassembled WGS sequence"/>
</dbReference>
<dbReference type="InterPro" id="IPR013760">
    <property type="entry name" value="Topo_IIA-like_dom_sf"/>
</dbReference>
<dbReference type="InterPro" id="IPR050634">
    <property type="entry name" value="DNA_Topoisomerase_II"/>
</dbReference>
<evidence type="ECO:0000256" key="5">
    <source>
        <dbReference type="ARBA" id="ARBA00022840"/>
    </source>
</evidence>
<dbReference type="GO" id="GO:0000712">
    <property type="term" value="P:resolution of meiotic recombination intermediates"/>
    <property type="evidence" value="ECO:0007669"/>
    <property type="project" value="TreeGrafter"/>
</dbReference>
<keyword evidence="7" id="KW-0238">DNA-binding</keyword>
<evidence type="ECO:0000256" key="2">
    <source>
        <dbReference type="ARBA" id="ARBA00001946"/>
    </source>
</evidence>
<dbReference type="PANTHER" id="PTHR10169">
    <property type="entry name" value="DNA TOPOISOMERASE/GYRASE"/>
    <property type="match status" value="1"/>
</dbReference>
<dbReference type="GO" id="GO:0005634">
    <property type="term" value="C:nucleus"/>
    <property type="evidence" value="ECO:0007669"/>
    <property type="project" value="TreeGrafter"/>
</dbReference>
<proteinExistence type="predicted"/>
<accession>A0A821K3K1</accession>
<sequence length="47" mass="5665">MVLFDHNGILRRYKTAEEISAEFFMVRLQMYDKRKEYMVGTLKSQCS</sequence>
<dbReference type="PANTHER" id="PTHR10169:SF38">
    <property type="entry name" value="DNA TOPOISOMERASE 2"/>
    <property type="match status" value="1"/>
</dbReference>
<evidence type="ECO:0000256" key="7">
    <source>
        <dbReference type="ARBA" id="ARBA00023125"/>
    </source>
</evidence>
<evidence type="ECO:0000256" key="4">
    <source>
        <dbReference type="ARBA" id="ARBA00022741"/>
    </source>
</evidence>
<comment type="catalytic activity">
    <reaction evidence="1">
        <text>ATP-dependent breakage, passage and rejoining of double-stranded DNA.</text>
        <dbReference type="EC" id="5.6.2.2"/>
    </reaction>
</comment>
<gene>
    <name evidence="9" type="ORF">OVN521_LOCUS49432</name>
</gene>
<evidence type="ECO:0000256" key="8">
    <source>
        <dbReference type="ARBA" id="ARBA00023235"/>
    </source>
</evidence>
<reference evidence="9" key="1">
    <citation type="submission" date="2021-02" db="EMBL/GenBank/DDBJ databases">
        <authorList>
            <person name="Nowell W R."/>
        </authorList>
    </citation>
    <scope>NUCLEOTIDE SEQUENCE</scope>
</reference>
<dbReference type="SUPFAM" id="SSF56719">
    <property type="entry name" value="Type II DNA topoisomerase"/>
    <property type="match status" value="1"/>
</dbReference>
<dbReference type="EC" id="5.6.2.2" evidence="3"/>
<keyword evidence="5" id="KW-0067">ATP-binding</keyword>